<dbReference type="PANTHER" id="PTHR21340:SF7">
    <property type="entry name" value="NUDIX HYDROLASE DOMAIN-CONTAINING PROTEIN"/>
    <property type="match status" value="1"/>
</dbReference>
<evidence type="ECO:0000259" key="3">
    <source>
        <dbReference type="PROSITE" id="PS51462"/>
    </source>
</evidence>
<name>M4ZJY9_9BRAD</name>
<dbReference type="KEGG" id="aol:S58_05610"/>
<comment type="cofactor">
    <cofactor evidence="1">
        <name>Mg(2+)</name>
        <dbReference type="ChEBI" id="CHEBI:18420"/>
    </cofactor>
</comment>
<feature type="domain" description="Nudix hydrolase" evidence="3">
    <location>
        <begin position="1"/>
        <end position="149"/>
    </location>
</feature>
<evidence type="ECO:0000256" key="1">
    <source>
        <dbReference type="ARBA" id="ARBA00001946"/>
    </source>
</evidence>
<reference evidence="4 5" key="1">
    <citation type="journal article" date="2013" name="Appl. Environ. Microbiol.">
        <title>Genome analysis suggests that the soil oligotrophic bacterium Agromonas oligotrophica (Bradyrhizobium oligotrophicum) is a nitrogen-fixing symbiont of Aeschynomene indica.</title>
        <authorList>
            <person name="Okubo T."/>
            <person name="Fukushima S."/>
            <person name="Itakura M."/>
            <person name="Oshima K."/>
            <person name="Longtonglang A."/>
            <person name="Teaumroong N."/>
            <person name="Mitsui H."/>
            <person name="Hattori M."/>
            <person name="Hattori R."/>
            <person name="Hattori T."/>
            <person name="Minamisawa K."/>
        </authorList>
    </citation>
    <scope>NUCLEOTIDE SEQUENCE [LARGE SCALE GENOMIC DNA]</scope>
    <source>
        <strain evidence="4 5">S58</strain>
    </source>
</reference>
<proteinExistence type="predicted"/>
<dbReference type="InterPro" id="IPR000086">
    <property type="entry name" value="NUDIX_hydrolase_dom"/>
</dbReference>
<dbReference type="AlphaFoldDB" id="M4ZJY9"/>
<dbReference type="OrthoDB" id="954553at2"/>
<dbReference type="EMBL" id="AP012603">
    <property type="protein sequence ID" value="BAM86575.1"/>
    <property type="molecule type" value="Genomic_DNA"/>
</dbReference>
<dbReference type="RefSeq" id="WP_015663712.1">
    <property type="nucleotide sequence ID" value="NC_020453.1"/>
</dbReference>
<sequence>MPARSAGVLAFRHRDGALEVLLVHPGGPFWRNKDLGAWSIPKGEFGAGEAAEAVARREFAEELGTALTAALLPLGEIKQRGGKVVEAFAAETDLDADAIVSNDFELEWPPRSGRRQRFPEVDRAAWFDLAEARRRINSAQAALLDRLVDRLAKIGGG</sequence>
<dbReference type="PROSITE" id="PS00893">
    <property type="entry name" value="NUDIX_BOX"/>
    <property type="match status" value="1"/>
</dbReference>
<protein>
    <recommendedName>
        <fullName evidence="3">Nudix hydrolase domain-containing protein</fullName>
    </recommendedName>
</protein>
<evidence type="ECO:0000313" key="4">
    <source>
        <dbReference type="EMBL" id="BAM86575.1"/>
    </source>
</evidence>
<dbReference type="eggNOG" id="COG4119">
    <property type="taxonomic scope" value="Bacteria"/>
</dbReference>
<keyword evidence="2" id="KW-0378">Hydrolase</keyword>
<dbReference type="CDD" id="cd04662">
    <property type="entry name" value="NUDIX_Hydrolase"/>
    <property type="match status" value="1"/>
</dbReference>
<dbReference type="PROSITE" id="PS51462">
    <property type="entry name" value="NUDIX"/>
    <property type="match status" value="1"/>
</dbReference>
<dbReference type="InterPro" id="IPR015797">
    <property type="entry name" value="NUDIX_hydrolase-like_dom_sf"/>
</dbReference>
<dbReference type="PANTHER" id="PTHR21340">
    <property type="entry name" value="DIADENOSINE 5,5-P1,P4-TETRAPHOSPHATE PYROPHOSPHOHYDROLASE MUTT"/>
    <property type="match status" value="1"/>
</dbReference>
<dbReference type="GO" id="GO:0004081">
    <property type="term" value="F:bis(5'-nucleosyl)-tetraphosphatase (asymmetrical) activity"/>
    <property type="evidence" value="ECO:0007669"/>
    <property type="project" value="TreeGrafter"/>
</dbReference>
<keyword evidence="5" id="KW-1185">Reference proteome</keyword>
<evidence type="ECO:0000313" key="5">
    <source>
        <dbReference type="Proteomes" id="UP000011841"/>
    </source>
</evidence>
<dbReference type="Pfam" id="PF00293">
    <property type="entry name" value="NUDIX"/>
    <property type="match status" value="1"/>
</dbReference>
<dbReference type="Proteomes" id="UP000011841">
    <property type="component" value="Chromosome"/>
</dbReference>
<dbReference type="InterPro" id="IPR051325">
    <property type="entry name" value="Nudix_hydrolase_domain"/>
</dbReference>
<organism evidence="4 5">
    <name type="scientific">Bradyrhizobium oligotrophicum S58</name>
    <dbReference type="NCBI Taxonomy" id="1245469"/>
    <lineage>
        <taxon>Bacteria</taxon>
        <taxon>Pseudomonadati</taxon>
        <taxon>Pseudomonadota</taxon>
        <taxon>Alphaproteobacteria</taxon>
        <taxon>Hyphomicrobiales</taxon>
        <taxon>Nitrobacteraceae</taxon>
        <taxon>Bradyrhizobium</taxon>
    </lineage>
</organism>
<dbReference type="GeneID" id="301814561"/>
<dbReference type="SUPFAM" id="SSF55811">
    <property type="entry name" value="Nudix"/>
    <property type="match status" value="1"/>
</dbReference>
<dbReference type="HOGENOM" id="CLU_118065_0_0_5"/>
<dbReference type="STRING" id="1245469.S58_05610"/>
<gene>
    <name evidence="4" type="ORF">S58_05610</name>
</gene>
<accession>M4ZJY9</accession>
<dbReference type="GO" id="GO:0006754">
    <property type="term" value="P:ATP biosynthetic process"/>
    <property type="evidence" value="ECO:0007669"/>
    <property type="project" value="TreeGrafter"/>
</dbReference>
<dbReference type="PATRIC" id="fig|1245469.3.peg.565"/>
<evidence type="ECO:0000256" key="2">
    <source>
        <dbReference type="ARBA" id="ARBA00022801"/>
    </source>
</evidence>
<dbReference type="InterPro" id="IPR020084">
    <property type="entry name" value="NUDIX_hydrolase_CS"/>
</dbReference>
<dbReference type="GO" id="GO:0006167">
    <property type="term" value="P:AMP biosynthetic process"/>
    <property type="evidence" value="ECO:0007669"/>
    <property type="project" value="TreeGrafter"/>
</dbReference>
<dbReference type="Gene3D" id="3.90.79.10">
    <property type="entry name" value="Nucleoside Triphosphate Pyrophosphohydrolase"/>
    <property type="match status" value="1"/>
</dbReference>